<dbReference type="Gene3D" id="3.30.40.10">
    <property type="entry name" value="Zinc/RING finger domain, C3HC4 (zinc finger)"/>
    <property type="match status" value="1"/>
</dbReference>
<evidence type="ECO:0000313" key="14">
    <source>
        <dbReference type="EMBL" id="KDP39980.1"/>
    </source>
</evidence>
<sequence length="180" mass="19607">MCKADSFVELEGIYFTLLSAHVSIPITVHIREANLSIAIVQVLSIKSVAASKVAGQAKAVTKVLNTVIIAPCFINPDAIPIVRCAIRCGYRFVSETTPTATAEATGLKKSTLKQIPGVAYESELNTPVTECPICLGEFEQGEKFRILPKCNHGFHVKCVDKWLLLHSSCPLCRQPLLDQV</sequence>
<name>A0A067L652_JATCU</name>
<dbReference type="EMBL" id="KK914336">
    <property type="protein sequence ID" value="KDP39980.1"/>
    <property type="molecule type" value="Genomic_DNA"/>
</dbReference>
<keyword evidence="4" id="KW-0808">Transferase</keyword>
<organism evidence="14 15">
    <name type="scientific">Jatropha curcas</name>
    <name type="common">Barbados nut</name>
    <dbReference type="NCBI Taxonomy" id="180498"/>
    <lineage>
        <taxon>Eukaryota</taxon>
        <taxon>Viridiplantae</taxon>
        <taxon>Streptophyta</taxon>
        <taxon>Embryophyta</taxon>
        <taxon>Tracheophyta</taxon>
        <taxon>Spermatophyta</taxon>
        <taxon>Magnoliopsida</taxon>
        <taxon>eudicotyledons</taxon>
        <taxon>Gunneridae</taxon>
        <taxon>Pentapetalae</taxon>
        <taxon>rosids</taxon>
        <taxon>fabids</taxon>
        <taxon>Malpighiales</taxon>
        <taxon>Euphorbiaceae</taxon>
        <taxon>Crotonoideae</taxon>
        <taxon>Jatropheae</taxon>
        <taxon>Jatropha</taxon>
    </lineage>
</organism>
<dbReference type="SUPFAM" id="SSF57850">
    <property type="entry name" value="RING/U-box"/>
    <property type="match status" value="1"/>
</dbReference>
<comment type="subcellular location">
    <subcellularLocation>
        <location evidence="2">Membrane</location>
        <topology evidence="2">Single-pass membrane protein</topology>
    </subcellularLocation>
</comment>
<keyword evidence="9" id="KW-1133">Transmembrane helix</keyword>
<dbReference type="CDD" id="cd16461">
    <property type="entry name" value="RING-H2_EL5-like"/>
    <property type="match status" value="1"/>
</dbReference>
<dbReference type="InterPro" id="IPR044602">
    <property type="entry name" value="ATL10/ATL72-79-like"/>
</dbReference>
<evidence type="ECO:0000256" key="2">
    <source>
        <dbReference type="ARBA" id="ARBA00004167"/>
    </source>
</evidence>
<keyword evidence="6" id="KW-0479">Metal-binding</keyword>
<dbReference type="PANTHER" id="PTHR46905">
    <property type="entry name" value="RING-H2 FINGER PROTEIN ATL78"/>
    <property type="match status" value="1"/>
</dbReference>
<keyword evidence="5" id="KW-0812">Transmembrane</keyword>
<comment type="similarity">
    <text evidence="11">Belongs to the RING-type zinc finger family. ATL subfamily.</text>
</comment>
<evidence type="ECO:0000256" key="6">
    <source>
        <dbReference type="ARBA" id="ARBA00022723"/>
    </source>
</evidence>
<keyword evidence="10" id="KW-0472">Membrane</keyword>
<keyword evidence="7" id="KW-0833">Ubl conjugation pathway</keyword>
<dbReference type="InterPro" id="IPR013083">
    <property type="entry name" value="Znf_RING/FYVE/PHD"/>
</dbReference>
<dbReference type="SMART" id="SM00184">
    <property type="entry name" value="RING"/>
    <property type="match status" value="1"/>
</dbReference>
<dbReference type="GO" id="GO:0008270">
    <property type="term" value="F:zinc ion binding"/>
    <property type="evidence" value="ECO:0007669"/>
    <property type="project" value="UniProtKB-KW"/>
</dbReference>
<dbReference type="GO" id="GO:0016020">
    <property type="term" value="C:membrane"/>
    <property type="evidence" value="ECO:0007669"/>
    <property type="project" value="UniProtKB-SubCell"/>
</dbReference>
<evidence type="ECO:0000313" key="15">
    <source>
        <dbReference type="Proteomes" id="UP000027138"/>
    </source>
</evidence>
<evidence type="ECO:0000256" key="5">
    <source>
        <dbReference type="ARBA" id="ARBA00022692"/>
    </source>
</evidence>
<evidence type="ECO:0000256" key="4">
    <source>
        <dbReference type="ARBA" id="ARBA00022679"/>
    </source>
</evidence>
<comment type="catalytic activity">
    <reaction evidence="1">
        <text>S-ubiquitinyl-[E2 ubiquitin-conjugating enzyme]-L-cysteine + [acceptor protein]-L-lysine = [E2 ubiquitin-conjugating enzyme]-L-cysteine + N(6)-ubiquitinyl-[acceptor protein]-L-lysine.</text>
        <dbReference type="EC" id="2.3.2.27"/>
    </reaction>
</comment>
<keyword evidence="15" id="KW-1185">Reference proteome</keyword>
<evidence type="ECO:0000256" key="8">
    <source>
        <dbReference type="ARBA" id="ARBA00022833"/>
    </source>
</evidence>
<evidence type="ECO:0000256" key="11">
    <source>
        <dbReference type="ARBA" id="ARBA00024209"/>
    </source>
</evidence>
<keyword evidence="8" id="KW-0862">Zinc</keyword>
<protein>
    <recommendedName>
        <fullName evidence="3">RING-type E3 ubiquitin transferase</fullName>
        <ecNumber evidence="3">2.3.2.27</ecNumber>
    </recommendedName>
</protein>
<dbReference type="AlphaFoldDB" id="A0A067L652"/>
<dbReference type="Proteomes" id="UP000027138">
    <property type="component" value="Unassembled WGS sequence"/>
</dbReference>
<evidence type="ECO:0000256" key="7">
    <source>
        <dbReference type="ARBA" id="ARBA00022786"/>
    </source>
</evidence>
<evidence type="ECO:0000256" key="10">
    <source>
        <dbReference type="ARBA" id="ARBA00023136"/>
    </source>
</evidence>
<gene>
    <name evidence="14" type="ORF">JCGZ_03511</name>
</gene>
<evidence type="ECO:0000256" key="3">
    <source>
        <dbReference type="ARBA" id="ARBA00012483"/>
    </source>
</evidence>
<dbReference type="EC" id="2.3.2.27" evidence="3"/>
<dbReference type="PROSITE" id="PS50089">
    <property type="entry name" value="ZF_RING_2"/>
    <property type="match status" value="1"/>
</dbReference>
<dbReference type="GO" id="GO:0016567">
    <property type="term" value="P:protein ubiquitination"/>
    <property type="evidence" value="ECO:0007669"/>
    <property type="project" value="InterPro"/>
</dbReference>
<proteinExistence type="inferred from homology"/>
<evidence type="ECO:0000256" key="1">
    <source>
        <dbReference type="ARBA" id="ARBA00000900"/>
    </source>
</evidence>
<reference evidence="14 15" key="1">
    <citation type="journal article" date="2014" name="PLoS ONE">
        <title>Global Analysis of Gene Expression Profiles in Physic Nut (Jatropha curcas L.) Seedlings Exposed to Salt Stress.</title>
        <authorList>
            <person name="Zhang L."/>
            <person name="Zhang C."/>
            <person name="Wu P."/>
            <person name="Chen Y."/>
            <person name="Li M."/>
            <person name="Jiang H."/>
            <person name="Wu G."/>
        </authorList>
    </citation>
    <scope>NUCLEOTIDE SEQUENCE [LARGE SCALE GENOMIC DNA]</scope>
    <source>
        <strain evidence="15">cv. GZQX0401</strain>
        <tissue evidence="14">Young leaves</tissue>
    </source>
</reference>
<dbReference type="InterPro" id="IPR001841">
    <property type="entry name" value="Znf_RING"/>
</dbReference>
<feature type="domain" description="RING-type" evidence="13">
    <location>
        <begin position="131"/>
        <end position="173"/>
    </location>
</feature>
<dbReference type="Pfam" id="PF13639">
    <property type="entry name" value="zf-RING_2"/>
    <property type="match status" value="1"/>
</dbReference>
<dbReference type="GO" id="GO:0061630">
    <property type="term" value="F:ubiquitin protein ligase activity"/>
    <property type="evidence" value="ECO:0007669"/>
    <property type="project" value="UniProtKB-EC"/>
</dbReference>
<keyword evidence="12" id="KW-0863">Zinc-finger</keyword>
<evidence type="ECO:0000256" key="12">
    <source>
        <dbReference type="PROSITE-ProRule" id="PRU00175"/>
    </source>
</evidence>
<accession>A0A067L652</accession>
<dbReference type="OrthoDB" id="8062037at2759"/>
<evidence type="ECO:0000259" key="13">
    <source>
        <dbReference type="PROSITE" id="PS50089"/>
    </source>
</evidence>
<dbReference type="PANTHER" id="PTHR46905:SF21">
    <property type="entry name" value="RING-TYPE E3 UBIQUITIN TRANSFERASE"/>
    <property type="match status" value="1"/>
</dbReference>
<evidence type="ECO:0000256" key="9">
    <source>
        <dbReference type="ARBA" id="ARBA00022989"/>
    </source>
</evidence>